<evidence type="ECO:0000313" key="1">
    <source>
        <dbReference type="EMBL" id="KAA6370784.1"/>
    </source>
</evidence>
<proteinExistence type="predicted"/>
<name>A0A5J4UKQ2_9EUKA</name>
<dbReference type="Proteomes" id="UP000324800">
    <property type="component" value="Unassembled WGS sequence"/>
</dbReference>
<feature type="non-terminal residue" evidence="1">
    <location>
        <position position="1"/>
    </location>
</feature>
<gene>
    <name evidence="1" type="ORF">EZS28_033689</name>
</gene>
<reference evidence="1 2" key="1">
    <citation type="submission" date="2019-03" db="EMBL/GenBank/DDBJ databases">
        <title>Single cell metagenomics reveals metabolic interactions within the superorganism composed of flagellate Streblomastix strix and complex community of Bacteroidetes bacteria on its surface.</title>
        <authorList>
            <person name="Treitli S.C."/>
            <person name="Kolisko M."/>
            <person name="Husnik F."/>
            <person name="Keeling P."/>
            <person name="Hampl V."/>
        </authorList>
    </citation>
    <scope>NUCLEOTIDE SEQUENCE [LARGE SCALE GENOMIC DNA]</scope>
    <source>
        <strain evidence="1">ST1C</strain>
    </source>
</reference>
<dbReference type="EMBL" id="SNRW01015064">
    <property type="protein sequence ID" value="KAA6370784.1"/>
    <property type="molecule type" value="Genomic_DNA"/>
</dbReference>
<accession>A0A5J4UKQ2</accession>
<sequence>VDNKVVCLTAWFDAWNEKRMTKTTDKDFYWSNSKYKKSFSPEQCSKEVHVVMSDACNDKKRSVTTIRKVAIYLMQNKDKIKIEIDRRKGQWIVGIMLSQGPTAQQFSICQSPDYATANRGLRITTDGNTLIFNGNGVVDTGTDQTITSIKTFEKVVQINPIGDNFNEGLRISRSANSDYCGIYLCCNPQSTTGALADQLSMVNTPTGELRIGVNTQINQNLGLMISADGNTLNFYGKMNSGNIQINPSTTEYDYGLRISRTIENTGGSSIFL</sequence>
<evidence type="ECO:0000313" key="2">
    <source>
        <dbReference type="Proteomes" id="UP000324800"/>
    </source>
</evidence>
<protein>
    <submittedName>
        <fullName evidence="1">Uncharacterized protein</fullName>
    </submittedName>
</protein>
<organism evidence="1 2">
    <name type="scientific">Streblomastix strix</name>
    <dbReference type="NCBI Taxonomy" id="222440"/>
    <lineage>
        <taxon>Eukaryota</taxon>
        <taxon>Metamonada</taxon>
        <taxon>Preaxostyla</taxon>
        <taxon>Oxymonadida</taxon>
        <taxon>Streblomastigidae</taxon>
        <taxon>Streblomastix</taxon>
    </lineage>
</organism>
<comment type="caution">
    <text evidence="1">The sequence shown here is derived from an EMBL/GenBank/DDBJ whole genome shotgun (WGS) entry which is preliminary data.</text>
</comment>
<dbReference type="AlphaFoldDB" id="A0A5J4UKQ2"/>